<name>A0A7J9NG94_METMI</name>
<protein>
    <recommendedName>
        <fullName evidence="4">Glycosyltransferase RgtA/B/C/D-like domain-containing protein</fullName>
    </recommendedName>
</protein>
<evidence type="ECO:0008006" key="4">
    <source>
        <dbReference type="Google" id="ProtNLM"/>
    </source>
</evidence>
<feature type="transmembrane region" description="Helical" evidence="1">
    <location>
        <begin position="282"/>
        <end position="299"/>
    </location>
</feature>
<feature type="transmembrane region" description="Helical" evidence="1">
    <location>
        <begin position="79"/>
        <end position="100"/>
    </location>
</feature>
<evidence type="ECO:0000313" key="2">
    <source>
        <dbReference type="EMBL" id="MBA2839531.1"/>
    </source>
</evidence>
<keyword evidence="1" id="KW-1133">Transmembrane helix</keyword>
<comment type="caution">
    <text evidence="2">The sequence shown here is derived from an EMBL/GenBank/DDBJ whole genome shotgun (WGS) entry which is preliminary data.</text>
</comment>
<organism evidence="2 3">
    <name type="scientific">Methanococcus maripaludis</name>
    <name type="common">Methanococcus deltae</name>
    <dbReference type="NCBI Taxonomy" id="39152"/>
    <lineage>
        <taxon>Archaea</taxon>
        <taxon>Methanobacteriati</taxon>
        <taxon>Methanobacteriota</taxon>
        <taxon>Methanomada group</taxon>
        <taxon>Methanococci</taxon>
        <taxon>Methanococcales</taxon>
        <taxon>Methanococcaceae</taxon>
        <taxon>Methanococcus</taxon>
    </lineage>
</organism>
<dbReference type="Pfam" id="PF20176">
    <property type="entry name" value="DUF6541"/>
    <property type="match status" value="1"/>
</dbReference>
<keyword evidence="1" id="KW-0472">Membrane</keyword>
<dbReference type="AlphaFoldDB" id="A0A7J9NG94"/>
<keyword evidence="1" id="KW-0812">Transmembrane</keyword>
<feature type="transmembrane region" description="Helical" evidence="1">
    <location>
        <begin position="411"/>
        <end position="431"/>
    </location>
</feature>
<feature type="transmembrane region" description="Helical" evidence="1">
    <location>
        <begin position="351"/>
        <end position="371"/>
    </location>
</feature>
<dbReference type="RefSeq" id="WP_181487141.1">
    <property type="nucleotide sequence ID" value="NZ_JACDUI010000001.1"/>
</dbReference>
<feature type="transmembrane region" description="Helical" evidence="1">
    <location>
        <begin position="214"/>
        <end position="231"/>
    </location>
</feature>
<evidence type="ECO:0000313" key="3">
    <source>
        <dbReference type="Proteomes" id="UP000563838"/>
    </source>
</evidence>
<feature type="transmembrane region" description="Helical" evidence="1">
    <location>
        <begin position="320"/>
        <end position="339"/>
    </location>
</feature>
<feature type="transmembrane region" description="Helical" evidence="1">
    <location>
        <begin position="238"/>
        <end position="270"/>
    </location>
</feature>
<sequence length="593" mass="69418">MDLFYFLIVLILIYLINPLKNEEKLLTTPFLSISYVILLSYFMSVFGISLIKIYYIIPLIFLAIISLKRISFKNINLNKIPVLFVILISLLAVFEGYMIFPENPLNKTDTQYHSYKSQAIIEEKSLFYTTSEIPYVNYVKYPSGFHSLVYFISNPVNDISDAFNFLMYFMLVLMVIGFYLIGESIKPHLGYFTAPFVMAGSVFYGIIYVLYPNYLAYSLFLISIFLLIRYSKSRDTTYLYLFSFVLFATIYTHPFPVLMLILFILSITIFEIVNKNYNLIKNYFIFSIIPAVTSLLLISKKMSKDIVSYGKSSNVLSEPFNIIFHNIFAGFGIFYLFMIHPTYLVILDNGFTFLISLFFTYIFLIGIYSIFKHRMYYLILFPVLLLLILINSEFIHINIPFFNTMYASNRMMYNVQVIMPIFYGFGVYSIINTLKKRTFKLGFIFLTSFVIFSSVCMNYYVIPDYLKEQYVVSEADLNAFEWINLNNISNETFLNFGEDAGQFLPIYTSNKPVFYYSKFSSGDFSIGNTTIYELAKFIDRNDPYNYTKVCKMNNISYIYVSGVLGKFCNEFFSDTAYFKILYWEDNVYIVEVI</sequence>
<feature type="transmembrane region" description="Helical" evidence="1">
    <location>
        <begin position="378"/>
        <end position="399"/>
    </location>
</feature>
<accession>A0A7J9NG94</accession>
<dbReference type="EMBL" id="JACDUI010000001">
    <property type="protein sequence ID" value="MBA2839531.1"/>
    <property type="molecule type" value="Genomic_DNA"/>
</dbReference>
<feature type="transmembrane region" description="Helical" evidence="1">
    <location>
        <begin position="189"/>
        <end position="208"/>
    </location>
</feature>
<feature type="transmembrane region" description="Helical" evidence="1">
    <location>
        <begin position="443"/>
        <end position="462"/>
    </location>
</feature>
<feature type="transmembrane region" description="Helical" evidence="1">
    <location>
        <begin position="34"/>
        <end position="67"/>
    </location>
</feature>
<reference evidence="2 3" key="1">
    <citation type="submission" date="2020-07" db="EMBL/GenBank/DDBJ databases">
        <title>Genomic Encyclopedia of Type Strains, Phase IV (KMG-V): Genome sequencing to study the core and pangenomes of soil and plant-associated prokaryotes.</title>
        <authorList>
            <person name="Whitman W."/>
        </authorList>
    </citation>
    <scope>NUCLEOTIDE SEQUENCE [LARGE SCALE GENOMIC DNA]</scope>
    <source>
        <strain evidence="2 3">A4</strain>
    </source>
</reference>
<feature type="transmembrane region" description="Helical" evidence="1">
    <location>
        <begin position="165"/>
        <end position="182"/>
    </location>
</feature>
<dbReference type="InterPro" id="IPR046671">
    <property type="entry name" value="DUF6541"/>
</dbReference>
<dbReference type="Proteomes" id="UP000563838">
    <property type="component" value="Unassembled WGS sequence"/>
</dbReference>
<gene>
    <name evidence="2" type="ORF">HNP87_000043</name>
</gene>
<proteinExistence type="predicted"/>
<evidence type="ECO:0000256" key="1">
    <source>
        <dbReference type="SAM" id="Phobius"/>
    </source>
</evidence>